<name>A0ABP0BVM7_9PEZI</name>
<dbReference type="CDD" id="cd00118">
    <property type="entry name" value="LysM"/>
    <property type="match status" value="1"/>
</dbReference>
<dbReference type="InterPro" id="IPR018392">
    <property type="entry name" value="LysM"/>
</dbReference>
<reference evidence="3 4" key="1">
    <citation type="submission" date="2024-01" db="EMBL/GenBank/DDBJ databases">
        <authorList>
            <person name="Allen C."/>
            <person name="Tagirdzhanova G."/>
        </authorList>
    </citation>
    <scope>NUCLEOTIDE SEQUENCE [LARGE SCALE GENOMIC DNA]</scope>
</reference>
<feature type="region of interest" description="Disordered" evidence="1">
    <location>
        <begin position="273"/>
        <end position="306"/>
    </location>
</feature>
<dbReference type="PANTHER" id="PTHR20932">
    <property type="entry name" value="LYSM AND PUTATIVE PEPTIDOGLYCAN-BINDING DOMAIN-CONTAINING PROTEIN"/>
    <property type="match status" value="1"/>
</dbReference>
<dbReference type="InterPro" id="IPR036779">
    <property type="entry name" value="LysM_dom_sf"/>
</dbReference>
<dbReference type="Proteomes" id="UP001642482">
    <property type="component" value="Unassembled WGS sequence"/>
</dbReference>
<proteinExistence type="predicted"/>
<gene>
    <name evidence="3" type="ORF">SEUCBS140593_005247</name>
</gene>
<evidence type="ECO:0000256" key="1">
    <source>
        <dbReference type="SAM" id="MobiDB-lite"/>
    </source>
</evidence>
<evidence type="ECO:0000313" key="3">
    <source>
        <dbReference type="EMBL" id="CAK7223471.1"/>
    </source>
</evidence>
<dbReference type="Gene3D" id="3.10.350.10">
    <property type="entry name" value="LysM domain"/>
    <property type="match status" value="1"/>
</dbReference>
<evidence type="ECO:0000259" key="2">
    <source>
        <dbReference type="PROSITE" id="PS51782"/>
    </source>
</evidence>
<feature type="region of interest" description="Disordered" evidence="1">
    <location>
        <begin position="19"/>
        <end position="45"/>
    </location>
</feature>
<feature type="domain" description="LysM" evidence="2">
    <location>
        <begin position="150"/>
        <end position="194"/>
    </location>
</feature>
<accession>A0ABP0BVM7</accession>
<dbReference type="PROSITE" id="PS51782">
    <property type="entry name" value="LYSM"/>
    <property type="match status" value="1"/>
</dbReference>
<protein>
    <recommendedName>
        <fullName evidence="2">LysM domain-containing protein</fullName>
    </recommendedName>
</protein>
<organism evidence="3 4">
    <name type="scientific">Sporothrix eucalyptigena</name>
    <dbReference type="NCBI Taxonomy" id="1812306"/>
    <lineage>
        <taxon>Eukaryota</taxon>
        <taxon>Fungi</taxon>
        <taxon>Dikarya</taxon>
        <taxon>Ascomycota</taxon>
        <taxon>Pezizomycotina</taxon>
        <taxon>Sordariomycetes</taxon>
        <taxon>Sordariomycetidae</taxon>
        <taxon>Ophiostomatales</taxon>
        <taxon>Ophiostomataceae</taxon>
        <taxon>Sporothrix</taxon>
    </lineage>
</organism>
<comment type="caution">
    <text evidence="3">The sequence shown here is derived from an EMBL/GenBank/DDBJ whole genome shotgun (WGS) entry which is preliminary data.</text>
</comment>
<sequence>MASYCCTCAAPLSAGIPITPAIPGEPKTSSTTTTASTDTKSQPHRQLPCCDRFVCSRCLTKNPRFATYCPYCQIATAPPPTTKTGKAAEADSSSKDLLPPGLKAPPPYRRFGVGAVSDAPQTDDAPPPYSSPSTTTVTPTTASEKDTPVLHYLNHDRDTIASLSLRYNVPVDRIRQANRLTADHLLQARRVIQIPVSSATVSFSPEPVEDEGETRRKAAIRRFMVACKVADYDLAVLYLEQTAWRDGGGELEYDLRSAVESYLADERWEKAHPMEAAKRKAERQKKKSSGGGLGFFSQRRTDPPSL</sequence>
<dbReference type="Pfam" id="PF01476">
    <property type="entry name" value="LysM"/>
    <property type="match status" value="1"/>
</dbReference>
<feature type="compositionally biased region" description="Low complexity" evidence="1">
    <location>
        <begin position="131"/>
        <end position="142"/>
    </location>
</feature>
<dbReference type="PANTHER" id="PTHR20932:SF31">
    <property type="entry name" value="RING-TYPE DOMAIN-CONTAINING PROTEIN"/>
    <property type="match status" value="1"/>
</dbReference>
<feature type="compositionally biased region" description="Low complexity" evidence="1">
    <location>
        <begin position="28"/>
        <end position="40"/>
    </location>
</feature>
<dbReference type="EMBL" id="CAWUHD010000050">
    <property type="protein sequence ID" value="CAK7223471.1"/>
    <property type="molecule type" value="Genomic_DNA"/>
</dbReference>
<evidence type="ECO:0000313" key="4">
    <source>
        <dbReference type="Proteomes" id="UP001642482"/>
    </source>
</evidence>
<keyword evidence="4" id="KW-1185">Reference proteome</keyword>
<dbReference type="InterPro" id="IPR045030">
    <property type="entry name" value="LYSM1-4"/>
</dbReference>
<feature type="region of interest" description="Disordered" evidence="1">
    <location>
        <begin position="80"/>
        <end position="148"/>
    </location>
</feature>